<comment type="caution">
    <text evidence="1">The sequence shown here is derived from an EMBL/GenBank/DDBJ whole genome shotgun (WGS) entry which is preliminary data.</text>
</comment>
<reference evidence="1 2" key="1">
    <citation type="journal article" date="2019" name="ISME J.">
        <title>Insights into ecological role of a new deltaproteobacterial order Candidatus Acidulodesulfobacterales by metagenomics and metatranscriptomics.</title>
        <authorList>
            <person name="Tan S."/>
            <person name="Liu J."/>
            <person name="Fang Y."/>
            <person name="Hedlund B.P."/>
            <person name="Lian Z.H."/>
            <person name="Huang L.Y."/>
            <person name="Li J.T."/>
            <person name="Huang L.N."/>
            <person name="Li W.J."/>
            <person name="Jiang H.C."/>
            <person name="Dong H.L."/>
            <person name="Shu W.S."/>
        </authorList>
    </citation>
    <scope>NUCLEOTIDE SEQUENCE [LARGE SCALE GENOMIC DNA]</scope>
    <source>
        <strain evidence="1">AP2</strain>
    </source>
</reference>
<dbReference type="Proteomes" id="UP000316562">
    <property type="component" value="Unassembled WGS sequence"/>
</dbReference>
<organism evidence="1 2">
    <name type="scientific">Acididesulfobacter guangdongensis</name>
    <dbReference type="NCBI Taxonomy" id="2597225"/>
    <lineage>
        <taxon>Bacteria</taxon>
        <taxon>Deltaproteobacteria</taxon>
        <taxon>Candidatus Acidulodesulfobacterales</taxon>
        <taxon>Candidatus Acididesulfobacter</taxon>
    </lineage>
</organism>
<dbReference type="InterPro" id="IPR003477">
    <property type="entry name" value="PemK-like"/>
</dbReference>
<gene>
    <name evidence="1" type="ORF">EVJ46_00025</name>
</gene>
<sequence>MTPYKKGDIILVPFPFSDQTFSKKRPAVVISSDVYNSRYLDIIIMAVTSNTQNPLRTGECLIEDYASAGLLKPSVIKSAISSIDKSLILKKLGALSSGDLDLLDKTLKELLSL</sequence>
<dbReference type="PANTHER" id="PTHR33988:SF2">
    <property type="entry name" value="ENDORIBONUCLEASE MAZF"/>
    <property type="match status" value="1"/>
</dbReference>
<dbReference type="AlphaFoldDB" id="A0A519BHB3"/>
<dbReference type="PANTHER" id="PTHR33988">
    <property type="entry name" value="ENDORIBONUCLEASE MAZF-RELATED"/>
    <property type="match status" value="1"/>
</dbReference>
<evidence type="ECO:0000313" key="1">
    <source>
        <dbReference type="EMBL" id="RZD16663.1"/>
    </source>
</evidence>
<dbReference type="GO" id="GO:0006402">
    <property type="term" value="P:mRNA catabolic process"/>
    <property type="evidence" value="ECO:0007669"/>
    <property type="project" value="TreeGrafter"/>
</dbReference>
<dbReference type="Gene3D" id="2.30.30.110">
    <property type="match status" value="1"/>
</dbReference>
<dbReference type="InterPro" id="IPR011067">
    <property type="entry name" value="Plasmid_toxin/cell-grow_inhib"/>
</dbReference>
<dbReference type="GO" id="GO:0003677">
    <property type="term" value="F:DNA binding"/>
    <property type="evidence" value="ECO:0007669"/>
    <property type="project" value="InterPro"/>
</dbReference>
<evidence type="ECO:0000313" key="2">
    <source>
        <dbReference type="Proteomes" id="UP000316562"/>
    </source>
</evidence>
<dbReference type="EMBL" id="SGBC01000001">
    <property type="protein sequence ID" value="RZD16663.1"/>
    <property type="molecule type" value="Genomic_DNA"/>
</dbReference>
<dbReference type="GO" id="GO:0016075">
    <property type="term" value="P:rRNA catabolic process"/>
    <property type="evidence" value="ECO:0007669"/>
    <property type="project" value="TreeGrafter"/>
</dbReference>
<name>A0A519BHB3_ACIG2</name>
<protein>
    <submittedName>
        <fullName evidence="1">Type II toxin-antitoxin system PemK/MazF family toxin</fullName>
    </submittedName>
</protein>
<dbReference type="Pfam" id="PF02452">
    <property type="entry name" value="PemK_toxin"/>
    <property type="match status" value="1"/>
</dbReference>
<dbReference type="GO" id="GO:0004521">
    <property type="term" value="F:RNA endonuclease activity"/>
    <property type="evidence" value="ECO:0007669"/>
    <property type="project" value="TreeGrafter"/>
</dbReference>
<proteinExistence type="predicted"/>
<dbReference type="SUPFAM" id="SSF50118">
    <property type="entry name" value="Cell growth inhibitor/plasmid maintenance toxic component"/>
    <property type="match status" value="1"/>
</dbReference>
<accession>A0A519BHB3</accession>